<sequence>MPGGKATSKPSGKLVQQLLFSEVLRLNKLASSHVQSPVMAGTEQATTMYPILQEITAVSRRLKGMDTAITSLMTETKSMRLEIAEFQSCVTGLEHRMTTMEDHVNTVLGKDQELLFLRSKLIDLEDISRRDSICLFGFLEYAEGTDTPSFLRLSKTNRHWLRLTVGVPERTSSGPVF</sequence>
<organism evidence="1 2">
    <name type="scientific">Pleurodeles waltl</name>
    <name type="common">Iberian ribbed newt</name>
    <dbReference type="NCBI Taxonomy" id="8319"/>
    <lineage>
        <taxon>Eukaryota</taxon>
        <taxon>Metazoa</taxon>
        <taxon>Chordata</taxon>
        <taxon>Craniata</taxon>
        <taxon>Vertebrata</taxon>
        <taxon>Euteleostomi</taxon>
        <taxon>Amphibia</taxon>
        <taxon>Batrachia</taxon>
        <taxon>Caudata</taxon>
        <taxon>Salamandroidea</taxon>
        <taxon>Salamandridae</taxon>
        <taxon>Pleurodelinae</taxon>
        <taxon>Pleurodeles</taxon>
    </lineage>
</organism>
<comment type="caution">
    <text evidence="1">The sequence shown here is derived from an EMBL/GenBank/DDBJ whole genome shotgun (WGS) entry which is preliminary data.</text>
</comment>
<proteinExistence type="predicted"/>
<name>A0AAV7VJX0_PLEWA</name>
<evidence type="ECO:0000313" key="1">
    <source>
        <dbReference type="EMBL" id="KAJ1200490.1"/>
    </source>
</evidence>
<protein>
    <submittedName>
        <fullName evidence="1">Uncharacterized protein</fullName>
    </submittedName>
</protein>
<evidence type="ECO:0000313" key="2">
    <source>
        <dbReference type="Proteomes" id="UP001066276"/>
    </source>
</evidence>
<gene>
    <name evidence="1" type="ORF">NDU88_004314</name>
</gene>
<reference evidence="1" key="1">
    <citation type="journal article" date="2022" name="bioRxiv">
        <title>Sequencing and chromosome-scale assembly of the giantPleurodeles waltlgenome.</title>
        <authorList>
            <person name="Brown T."/>
            <person name="Elewa A."/>
            <person name="Iarovenko S."/>
            <person name="Subramanian E."/>
            <person name="Araus A.J."/>
            <person name="Petzold A."/>
            <person name="Susuki M."/>
            <person name="Suzuki K.-i.T."/>
            <person name="Hayashi T."/>
            <person name="Toyoda A."/>
            <person name="Oliveira C."/>
            <person name="Osipova E."/>
            <person name="Leigh N.D."/>
            <person name="Simon A."/>
            <person name="Yun M.H."/>
        </authorList>
    </citation>
    <scope>NUCLEOTIDE SEQUENCE</scope>
    <source>
        <strain evidence="1">20211129_DDA</strain>
        <tissue evidence="1">Liver</tissue>
    </source>
</reference>
<dbReference type="Proteomes" id="UP001066276">
    <property type="component" value="Chromosome 2_1"/>
</dbReference>
<dbReference type="EMBL" id="JANPWB010000003">
    <property type="protein sequence ID" value="KAJ1200490.1"/>
    <property type="molecule type" value="Genomic_DNA"/>
</dbReference>
<dbReference type="AlphaFoldDB" id="A0AAV7VJX0"/>
<keyword evidence="2" id="KW-1185">Reference proteome</keyword>
<accession>A0AAV7VJX0</accession>
<dbReference type="Gene3D" id="1.20.5.340">
    <property type="match status" value="1"/>
</dbReference>